<evidence type="ECO:0000256" key="4">
    <source>
        <dbReference type="ARBA" id="ARBA00022692"/>
    </source>
</evidence>
<keyword evidence="4 9" id="KW-0812">Transmembrane</keyword>
<evidence type="ECO:0000256" key="5">
    <source>
        <dbReference type="ARBA" id="ARBA00022927"/>
    </source>
</evidence>
<feature type="transmembrane region" description="Helical" evidence="9">
    <location>
        <begin position="31"/>
        <end position="50"/>
    </location>
</feature>
<feature type="transmembrane region" description="Helical" evidence="9">
    <location>
        <begin position="240"/>
        <end position="264"/>
    </location>
</feature>
<keyword evidence="3" id="KW-0813">Transport</keyword>
<dbReference type="Gene3D" id="1.10.3370.10">
    <property type="entry name" value="SecY subunit domain"/>
    <property type="match status" value="1"/>
</dbReference>
<dbReference type="EMBL" id="AP018508">
    <property type="protein sequence ID" value="BBC77674.1"/>
    <property type="molecule type" value="Genomic_DNA"/>
</dbReference>
<feature type="transmembrane region" description="Helical" evidence="9">
    <location>
        <begin position="276"/>
        <end position="302"/>
    </location>
</feature>
<evidence type="ECO:0000256" key="6">
    <source>
        <dbReference type="ARBA" id="ARBA00022989"/>
    </source>
</evidence>
<evidence type="ECO:0000256" key="8">
    <source>
        <dbReference type="ARBA" id="ARBA00023136"/>
    </source>
</evidence>
<comment type="similarity">
    <text evidence="2">Belongs to the SecY/SEC61-alpha family.</text>
</comment>
<organism evidence="10">
    <name type="scientific">Nitzschia sp. NIES-3576</name>
    <dbReference type="NCBI Taxonomy" id="2083273"/>
    <lineage>
        <taxon>Eukaryota</taxon>
        <taxon>Sar</taxon>
        <taxon>Stramenopiles</taxon>
        <taxon>Ochrophyta</taxon>
        <taxon>Bacillariophyta</taxon>
        <taxon>Bacillariophyceae</taxon>
        <taxon>Bacillariophycidae</taxon>
        <taxon>Bacillariales</taxon>
        <taxon>Bacillariaceae</taxon>
        <taxon>Nitzschia</taxon>
    </lineage>
</organism>
<dbReference type="PRINTS" id="PR00303">
    <property type="entry name" value="SECYTRNLCASE"/>
</dbReference>
<evidence type="ECO:0000256" key="7">
    <source>
        <dbReference type="ARBA" id="ARBA00023010"/>
    </source>
</evidence>
<dbReference type="PIRSF" id="PIRSF004557">
    <property type="entry name" value="SecY"/>
    <property type="match status" value="1"/>
</dbReference>
<dbReference type="InterPro" id="IPR023201">
    <property type="entry name" value="SecY_dom_sf"/>
</dbReference>
<evidence type="ECO:0000256" key="9">
    <source>
        <dbReference type="SAM" id="Phobius"/>
    </source>
</evidence>
<keyword evidence="7" id="KW-0811">Translocation</keyword>
<keyword evidence="8 9" id="KW-0472">Membrane</keyword>
<dbReference type="SUPFAM" id="SSF103491">
    <property type="entry name" value="Preprotein translocase SecY subunit"/>
    <property type="match status" value="1"/>
</dbReference>
<keyword evidence="5" id="KW-0653">Protein transport</keyword>
<accession>A0A2Z5ZBC5</accession>
<dbReference type="GO" id="GO:0016020">
    <property type="term" value="C:membrane"/>
    <property type="evidence" value="ECO:0007669"/>
    <property type="project" value="UniProtKB-SubCell"/>
</dbReference>
<feature type="transmembrane region" description="Helical" evidence="9">
    <location>
        <begin position="56"/>
        <end position="81"/>
    </location>
</feature>
<dbReference type="AlphaFoldDB" id="A0A2Z5ZBC5"/>
<evidence type="ECO:0000256" key="2">
    <source>
        <dbReference type="ARBA" id="ARBA00005751"/>
    </source>
</evidence>
<evidence type="ECO:0000256" key="1">
    <source>
        <dbReference type="ARBA" id="ARBA00004141"/>
    </source>
</evidence>
<reference evidence="10" key="1">
    <citation type="submission" date="2018-02" db="EMBL/GenBank/DDBJ databases">
        <title>Evolution and diversity of non-photosynthetic diatom plastid genomes.</title>
        <authorList>
            <person name="Kamikawa R."/>
            <person name="Ishii K."/>
        </authorList>
    </citation>
    <scope>NUCLEOTIDE SEQUENCE</scope>
    <source>
        <strain evidence="10">NIES 3576</strain>
    </source>
</reference>
<name>A0A2Z5ZBC5_9STRA</name>
<protein>
    <submittedName>
        <fullName evidence="10">Preprotein translocase subunit Y</fullName>
    </submittedName>
</protein>
<keyword evidence="10" id="KW-0934">Plastid</keyword>
<gene>
    <name evidence="10" type="primary">secY</name>
</gene>
<keyword evidence="6 9" id="KW-1133">Transmembrane helix</keyword>
<dbReference type="InterPro" id="IPR030659">
    <property type="entry name" value="SecY_CS"/>
</dbReference>
<evidence type="ECO:0000256" key="3">
    <source>
        <dbReference type="ARBA" id="ARBA00022448"/>
    </source>
</evidence>
<dbReference type="PROSITE" id="PS00756">
    <property type="entry name" value="SECY_2"/>
    <property type="match status" value="1"/>
</dbReference>
<feature type="transmembrane region" description="Helical" evidence="9">
    <location>
        <begin position="130"/>
        <end position="152"/>
    </location>
</feature>
<feature type="transmembrane region" description="Helical" evidence="9">
    <location>
        <begin position="323"/>
        <end position="348"/>
    </location>
</feature>
<geneLocation type="plastid" evidence="10"/>
<sequence length="389" mass="45586">MLKRILKKINKFLFGNLRINRKIITTILKKLLITITILSFIIIGDLLPISGIHSKFIYSFFQVGIYPYVNAGTIIYFYVFFSPKLKKLKNENDPHIFKFMEKYTKILTIFLILIKSFFNALSLKKYVSEWTFSIFFDLFTSLFAGATILLWFSELITKYGLGNGNSVIGSFRIIKELIAIFLYYLKNNKNVPNVFEKIIFLSILFIIFQLSFFLIELHSKIPLILGERLEQLEIQKKFKFYFPLLLNQGGIFSLSFSASILNLFPRIKAIEIDFFYFIFLFILSVFFNIIYTLIIIDIDHVINQFQKESIINVEYRPIIRNTFLLELVQNGTIGPFFSIILSMLPIFITMQLKTETLLYIDPSEIYSLLSSLSSVYIDIESIYFYNVSI</sequence>
<feature type="transmembrane region" description="Helical" evidence="9">
    <location>
        <begin position="164"/>
        <end position="185"/>
    </location>
</feature>
<proteinExistence type="inferred from homology"/>
<dbReference type="InterPro" id="IPR002208">
    <property type="entry name" value="SecY/SEC61-alpha"/>
</dbReference>
<dbReference type="GO" id="GO:0015031">
    <property type="term" value="P:protein transport"/>
    <property type="evidence" value="ECO:0007669"/>
    <property type="project" value="UniProtKB-KW"/>
</dbReference>
<feature type="transmembrane region" description="Helical" evidence="9">
    <location>
        <begin position="197"/>
        <end position="219"/>
    </location>
</feature>
<dbReference type="Pfam" id="PF00344">
    <property type="entry name" value="SecY"/>
    <property type="match status" value="1"/>
</dbReference>
<evidence type="ECO:0000313" key="10">
    <source>
        <dbReference type="EMBL" id="BBC77674.1"/>
    </source>
</evidence>
<comment type="subcellular location">
    <subcellularLocation>
        <location evidence="1">Membrane</location>
        <topology evidence="1">Multi-pass membrane protein</topology>
    </subcellularLocation>
</comment>